<reference evidence="1" key="2">
    <citation type="journal article" date="2018" name="Genome Biol.">
        <title>SKESA: strategic k-mer extension for scrupulous assemblies.</title>
        <authorList>
            <person name="Souvorov A."/>
            <person name="Agarwala R."/>
            <person name="Lipman D.J."/>
        </authorList>
    </citation>
    <scope>NUCLEOTIDE SEQUENCE</scope>
    <source>
        <strain evidence="1">BCW_3452</strain>
    </source>
</reference>
<evidence type="ECO:0000313" key="2">
    <source>
        <dbReference type="EMBL" id="PNM78211.1"/>
    </source>
</evidence>
<evidence type="ECO:0000313" key="1">
    <source>
        <dbReference type="EMBL" id="HAS8539321.1"/>
    </source>
</evidence>
<evidence type="ECO:0000313" key="3">
    <source>
        <dbReference type="Proteomes" id="UP000054370"/>
    </source>
</evidence>
<dbReference type="NCBIfam" id="TIGR02616">
    <property type="entry name" value="tnaC_leader"/>
    <property type="match status" value="1"/>
</dbReference>
<reference evidence="1" key="3">
    <citation type="submission" date="2019-01" db="EMBL/GenBank/DDBJ databases">
        <authorList>
            <consortium name="NCBI Pathogen Detection Project"/>
        </authorList>
    </citation>
    <scope>NUCLEOTIDE SEQUENCE</scope>
    <source>
        <strain evidence="1">BCW_3452</strain>
    </source>
</reference>
<accession>A0A2S3SLC2</accession>
<dbReference type="Proteomes" id="UP000863257">
    <property type="component" value="Unassembled WGS sequence"/>
</dbReference>
<dbReference type="AlphaFoldDB" id="A0A2S3SLC2"/>
<dbReference type="Proteomes" id="UP000054370">
    <property type="component" value="Unassembled WGS sequence"/>
</dbReference>
<name>A0A2S3SLC2_VIBVL</name>
<dbReference type="GO" id="GO:0031556">
    <property type="term" value="P:transcriptional attenuation by ribosome"/>
    <property type="evidence" value="ECO:0007669"/>
    <property type="project" value="InterPro"/>
</dbReference>
<reference evidence="2 3" key="1">
    <citation type="submission" date="2017-12" db="EMBL/GenBank/DDBJ databases">
        <title>FDA dAtabase for Regulatory Grade micrObial Sequences (FDA-ARGOS): Supporting development and validation of Infectious Disease Dx tests.</title>
        <authorList>
            <person name="Hoffmann M."/>
            <person name="Allard M."/>
            <person name="Evans P."/>
            <person name="Brown E."/>
            <person name="Tallon L.J."/>
            <person name="Sadzewicz L."/>
            <person name="Sengamalay N."/>
            <person name="Ott S."/>
            <person name="Godinez A."/>
            <person name="Nagaraj S."/>
            <person name="Vavikolanu K."/>
            <person name="Aluvathingal J."/>
            <person name="Nadendla S."/>
            <person name="Hobson J."/>
            <person name="Sichtig H."/>
        </authorList>
    </citation>
    <scope>NUCLEOTIDE SEQUENCE [LARGE SCALE GENOMIC DNA]</scope>
    <source>
        <strain evidence="3">ATCC 29307</strain>
        <strain evidence="2">FDAARGOS_118</strain>
    </source>
</reference>
<dbReference type="InterPro" id="IPR012620">
    <property type="entry name" value="Trp_operon_leader_peptide"/>
</dbReference>
<keyword evidence="3" id="KW-1185">Reference proteome</keyword>
<protein>
    <submittedName>
        <fullName evidence="1">Tryptophanase leader peptide</fullName>
    </submittedName>
</protein>
<dbReference type="EMBL" id="DACRBY010000005">
    <property type="protein sequence ID" value="HAS8539321.1"/>
    <property type="molecule type" value="Genomic_DNA"/>
</dbReference>
<organism evidence="1">
    <name type="scientific">Vibrio vulnificus</name>
    <dbReference type="NCBI Taxonomy" id="672"/>
    <lineage>
        <taxon>Bacteria</taxon>
        <taxon>Pseudomonadati</taxon>
        <taxon>Pseudomonadota</taxon>
        <taxon>Gammaproteobacteria</taxon>
        <taxon>Vibrionales</taxon>
        <taxon>Vibrionaceae</taxon>
        <taxon>Vibrio</taxon>
    </lineage>
</organism>
<sequence length="26" mass="3124">MNIMTTYNTSSLWFTLDYKIAFFFPA</sequence>
<proteinExistence type="predicted"/>
<comment type="caution">
    <text evidence="1">The sequence shown here is derived from an EMBL/GenBank/DDBJ whole genome shotgun (WGS) entry which is preliminary data.</text>
</comment>
<dbReference type="EMBL" id="LOSH02000001">
    <property type="protein sequence ID" value="PNM78211.1"/>
    <property type="molecule type" value="Genomic_DNA"/>
</dbReference>
<gene>
    <name evidence="1" type="primary">tnaC</name>
    <name evidence="2" type="ORF">AL548_006495</name>
    <name evidence="1" type="ORF">I7730_05930</name>
</gene>